<keyword evidence="3" id="KW-1185">Reference proteome</keyword>
<dbReference type="Proteomes" id="UP000708208">
    <property type="component" value="Unassembled WGS sequence"/>
</dbReference>
<evidence type="ECO:0000313" key="2">
    <source>
        <dbReference type="EMBL" id="CAG7727605.1"/>
    </source>
</evidence>
<feature type="region of interest" description="Disordered" evidence="1">
    <location>
        <begin position="28"/>
        <end position="47"/>
    </location>
</feature>
<dbReference type="AlphaFoldDB" id="A0A8J2JVN2"/>
<dbReference type="EMBL" id="CAJVCH010150965">
    <property type="protein sequence ID" value="CAG7727605.1"/>
    <property type="molecule type" value="Genomic_DNA"/>
</dbReference>
<sequence length="155" mass="17210">MPSWNTLSVHPEGNYRFIISYPPSRTTLTGRTAGKSKNPIALQPHRKESSKTTCQFCKATLQSQTLDKPTTTSLTETSPPYMKFKPTDMVKVMGKGDQHLNCRVLLDNCSDEYFSSYLVTRPGLKCQRLSTPQNVQILQGEGVAAINAATQIKLT</sequence>
<organism evidence="2 3">
    <name type="scientific">Allacma fusca</name>
    <dbReference type="NCBI Taxonomy" id="39272"/>
    <lineage>
        <taxon>Eukaryota</taxon>
        <taxon>Metazoa</taxon>
        <taxon>Ecdysozoa</taxon>
        <taxon>Arthropoda</taxon>
        <taxon>Hexapoda</taxon>
        <taxon>Collembola</taxon>
        <taxon>Symphypleona</taxon>
        <taxon>Sminthuridae</taxon>
        <taxon>Allacma</taxon>
    </lineage>
</organism>
<evidence type="ECO:0000256" key="1">
    <source>
        <dbReference type="SAM" id="MobiDB-lite"/>
    </source>
</evidence>
<proteinExistence type="predicted"/>
<evidence type="ECO:0000313" key="3">
    <source>
        <dbReference type="Proteomes" id="UP000708208"/>
    </source>
</evidence>
<comment type="caution">
    <text evidence="2">The sequence shown here is derived from an EMBL/GenBank/DDBJ whole genome shotgun (WGS) entry which is preliminary data.</text>
</comment>
<protein>
    <submittedName>
        <fullName evidence="2">Uncharacterized protein</fullName>
    </submittedName>
</protein>
<accession>A0A8J2JVN2</accession>
<name>A0A8J2JVN2_9HEXA</name>
<gene>
    <name evidence="2" type="ORF">AFUS01_LOCUS16437</name>
</gene>
<reference evidence="2" key="1">
    <citation type="submission" date="2021-06" db="EMBL/GenBank/DDBJ databases">
        <authorList>
            <person name="Hodson N. C."/>
            <person name="Mongue J. A."/>
            <person name="Jaron S. K."/>
        </authorList>
    </citation>
    <scope>NUCLEOTIDE SEQUENCE</scope>
</reference>